<feature type="chain" id="PRO_5046796978" evidence="2">
    <location>
        <begin position="19"/>
        <end position="175"/>
    </location>
</feature>
<comment type="caution">
    <text evidence="3">The sequence shown here is derived from an EMBL/GenBank/DDBJ whole genome shotgun (WGS) entry which is preliminary data.</text>
</comment>
<keyword evidence="2" id="KW-0732">Signal</keyword>
<dbReference type="RefSeq" id="WP_174137591.1">
    <property type="nucleotide sequence ID" value="NZ_JABUFE010000004.1"/>
</dbReference>
<dbReference type="InterPro" id="IPR021395">
    <property type="entry name" value="DUF3035"/>
</dbReference>
<organism evidence="3 4">
    <name type="scientific">Parasulfitobacter algicola</name>
    <dbReference type="NCBI Taxonomy" id="2614809"/>
    <lineage>
        <taxon>Bacteria</taxon>
        <taxon>Pseudomonadati</taxon>
        <taxon>Pseudomonadota</taxon>
        <taxon>Alphaproteobacteria</taxon>
        <taxon>Rhodobacterales</taxon>
        <taxon>Roseobacteraceae</taxon>
        <taxon>Parasulfitobacter</taxon>
    </lineage>
</organism>
<evidence type="ECO:0000256" key="2">
    <source>
        <dbReference type="SAM" id="SignalP"/>
    </source>
</evidence>
<dbReference type="Pfam" id="PF11233">
    <property type="entry name" value="DUF3035"/>
    <property type="match status" value="1"/>
</dbReference>
<protein>
    <submittedName>
        <fullName evidence="3">DUF3035 domain-containing protein</fullName>
    </submittedName>
</protein>
<reference evidence="3 4" key="1">
    <citation type="submission" date="2020-06" db="EMBL/GenBank/DDBJ databases">
        <title>Sulfitobacter algicola sp. nov., isolated from green algae.</title>
        <authorList>
            <person name="Wang C."/>
        </authorList>
    </citation>
    <scope>NUCLEOTIDE SEQUENCE [LARGE SCALE GENOMIC DNA]</scope>
    <source>
        <strain evidence="3 4">1151</strain>
    </source>
</reference>
<feature type="compositionally biased region" description="Polar residues" evidence="1">
    <location>
        <begin position="55"/>
        <end position="68"/>
    </location>
</feature>
<feature type="region of interest" description="Disordered" evidence="1">
    <location>
        <begin position="51"/>
        <end position="72"/>
    </location>
</feature>
<proteinExistence type="predicted"/>
<keyword evidence="4" id="KW-1185">Reference proteome</keyword>
<feature type="signal peptide" evidence="2">
    <location>
        <begin position="1"/>
        <end position="18"/>
    </location>
</feature>
<sequence length="175" mass="18904">MRASLGIIVLISVFGLTACDQGDPELMNVQSTGEGPDEFGVLPVKPLEEPPNYAQLPTPTPGGSNITDPQPKADAIAALGGNPNRARAGGIPAADAAIVSHTSRFGRDAAIRQTLAAEDLEFRRRNRGLPLERAFNVNVYYKAYEPLTLDSYRELERFRRLGVRTPAAPPLPVEE</sequence>
<accession>A0ABX2IQ65</accession>
<evidence type="ECO:0000313" key="4">
    <source>
        <dbReference type="Proteomes" id="UP000777935"/>
    </source>
</evidence>
<gene>
    <name evidence="3" type="ORF">HRQ87_09360</name>
</gene>
<evidence type="ECO:0000256" key="1">
    <source>
        <dbReference type="SAM" id="MobiDB-lite"/>
    </source>
</evidence>
<evidence type="ECO:0000313" key="3">
    <source>
        <dbReference type="EMBL" id="NSX55007.1"/>
    </source>
</evidence>
<dbReference type="PROSITE" id="PS51257">
    <property type="entry name" value="PROKAR_LIPOPROTEIN"/>
    <property type="match status" value="1"/>
</dbReference>
<dbReference type="EMBL" id="JABUFE010000004">
    <property type="protein sequence ID" value="NSX55007.1"/>
    <property type="molecule type" value="Genomic_DNA"/>
</dbReference>
<name>A0ABX2IQ65_9RHOB</name>
<dbReference type="Proteomes" id="UP000777935">
    <property type="component" value="Unassembled WGS sequence"/>
</dbReference>